<keyword evidence="1" id="KW-0472">Membrane</keyword>
<name>A0A074ME70_9SPHN</name>
<keyword evidence="1" id="KW-0812">Transmembrane</keyword>
<feature type="transmembrane region" description="Helical" evidence="1">
    <location>
        <begin position="15"/>
        <end position="36"/>
    </location>
</feature>
<organism evidence="2 3">
    <name type="scientific">Erythrobacter litoralis</name>
    <dbReference type="NCBI Taxonomy" id="39960"/>
    <lineage>
        <taxon>Bacteria</taxon>
        <taxon>Pseudomonadati</taxon>
        <taxon>Pseudomonadota</taxon>
        <taxon>Alphaproteobacteria</taxon>
        <taxon>Sphingomonadales</taxon>
        <taxon>Erythrobacteraceae</taxon>
        <taxon>Erythrobacter/Porphyrobacter group</taxon>
        <taxon>Erythrobacter</taxon>
    </lineage>
</organism>
<sequence>MLQKIGRLFVIKTRFEAFVIIYALALGAMTRGTAYLSEYPGIFGQLLFLATSGAVFLGGAKILDCLRLEKELAEARGDKPSDTRSAD</sequence>
<feature type="transmembrane region" description="Helical" evidence="1">
    <location>
        <begin position="42"/>
        <end position="63"/>
    </location>
</feature>
<accession>A0A074ME70</accession>
<dbReference type="EMBL" id="JMIX01000007">
    <property type="protein sequence ID" value="KEO93126.1"/>
    <property type="molecule type" value="Genomic_DNA"/>
</dbReference>
<keyword evidence="3" id="KW-1185">Reference proteome</keyword>
<evidence type="ECO:0000313" key="2">
    <source>
        <dbReference type="EMBL" id="KEO93126.1"/>
    </source>
</evidence>
<proteinExistence type="predicted"/>
<dbReference type="Proteomes" id="UP000027866">
    <property type="component" value="Unassembled WGS sequence"/>
</dbReference>
<reference evidence="2 3" key="1">
    <citation type="submission" date="2014-04" db="EMBL/GenBank/DDBJ databases">
        <title>A comprehensive comparison of genomes of Erythrobacter spp. Strains.</title>
        <authorList>
            <person name="Zheng Q."/>
        </authorList>
    </citation>
    <scope>NUCLEOTIDE SEQUENCE [LARGE SCALE GENOMIC DNA]</scope>
    <source>
        <strain evidence="2 3">DSM 8509</strain>
    </source>
</reference>
<evidence type="ECO:0000256" key="1">
    <source>
        <dbReference type="SAM" id="Phobius"/>
    </source>
</evidence>
<dbReference type="RefSeq" id="WP_034904032.1">
    <property type="nucleotide sequence ID" value="NZ_CP017057.1"/>
</dbReference>
<dbReference type="AlphaFoldDB" id="A0A074ME70"/>
<keyword evidence="1" id="KW-1133">Transmembrane helix</keyword>
<dbReference type="KEGG" id="elq:Ga0102493_111989"/>
<gene>
    <name evidence="2" type="ORF">EH32_12935</name>
</gene>
<evidence type="ECO:0000313" key="3">
    <source>
        <dbReference type="Proteomes" id="UP000027866"/>
    </source>
</evidence>
<dbReference type="OrthoDB" id="7507955at2"/>
<protein>
    <submittedName>
        <fullName evidence="2">Membrane protein</fullName>
    </submittedName>
</protein>
<dbReference type="PATRIC" id="fig|39960.10.peg.1076"/>
<comment type="caution">
    <text evidence="2">The sequence shown here is derived from an EMBL/GenBank/DDBJ whole genome shotgun (WGS) entry which is preliminary data.</text>
</comment>